<evidence type="ECO:0000256" key="1">
    <source>
        <dbReference type="ARBA" id="ARBA00012368"/>
    </source>
</evidence>
<evidence type="ECO:0000256" key="5">
    <source>
        <dbReference type="RuleBase" id="RU361133"/>
    </source>
</evidence>
<name>D8LB04_ECTSI</name>
<dbReference type="GO" id="GO:0016042">
    <property type="term" value="P:lipid catabolic process"/>
    <property type="evidence" value="ECO:0007669"/>
    <property type="project" value="UniProtKB-KW"/>
</dbReference>
<sequence length="239" mass="26388">MSAFGEPKTEKLLKKSPEDWVVYNARNMSRIYPAGSRVDSSNYDPVPSWNVGSQIVALNYQTSGTPMRLNDGKFRDNGECGYLLKPECLRTGSPFHPEHGPFPPGGVTLTVQVVSGRQLPKPGGAQQGEIIDPYVVVSVNGLPSDCKKAKSTKVIQDNGFNPIWNETSTFEITMPEVALLMFTVMDKDVNKDDFIAQTVLPVKNVRKGYRSLRLYSSSGTQHGDFEHSSLLCRFAITPT</sequence>
<dbReference type="GO" id="GO:0051209">
    <property type="term" value="P:release of sequestered calcium ion into cytosol"/>
    <property type="evidence" value="ECO:0007669"/>
    <property type="project" value="TreeGrafter"/>
</dbReference>
<dbReference type="OrthoDB" id="269822at2759"/>
<dbReference type="OMA" id="PIISWIC"/>
<evidence type="ECO:0000259" key="6">
    <source>
        <dbReference type="PROSITE" id="PS50004"/>
    </source>
</evidence>
<dbReference type="GO" id="GO:0004435">
    <property type="term" value="F:phosphatidylinositol-4,5-bisphosphate phospholipase C activity"/>
    <property type="evidence" value="ECO:0007669"/>
    <property type="project" value="UniProtKB-EC"/>
</dbReference>
<dbReference type="SMART" id="SM00239">
    <property type="entry name" value="C2"/>
    <property type="match status" value="1"/>
</dbReference>
<keyword evidence="9" id="KW-1185">Reference proteome</keyword>
<protein>
    <recommendedName>
        <fullName evidence="1 5">Phosphoinositide phospholipase C</fullName>
        <ecNumber evidence="1 5">3.1.4.11</ecNumber>
    </recommendedName>
</protein>
<dbReference type="EMBL" id="FN647682">
    <property type="protein sequence ID" value="CBN76513.1"/>
    <property type="molecule type" value="Genomic_DNA"/>
</dbReference>
<feature type="domain" description="C2" evidence="6">
    <location>
        <begin position="90"/>
        <end position="216"/>
    </location>
</feature>
<organism evidence="8 9">
    <name type="scientific">Ectocarpus siliculosus</name>
    <name type="common">Brown alga</name>
    <name type="synonym">Conferva siliculosa</name>
    <dbReference type="NCBI Taxonomy" id="2880"/>
    <lineage>
        <taxon>Eukaryota</taxon>
        <taxon>Sar</taxon>
        <taxon>Stramenopiles</taxon>
        <taxon>Ochrophyta</taxon>
        <taxon>PX clade</taxon>
        <taxon>Phaeophyceae</taxon>
        <taxon>Ectocarpales</taxon>
        <taxon>Ectocarpaceae</taxon>
        <taxon>Ectocarpus</taxon>
    </lineage>
</organism>
<reference evidence="8 9" key="1">
    <citation type="journal article" date="2010" name="Nature">
        <title>The Ectocarpus genome and the independent evolution of multicellularity in brown algae.</title>
        <authorList>
            <person name="Cock J.M."/>
            <person name="Sterck L."/>
            <person name="Rouze P."/>
            <person name="Scornet D."/>
            <person name="Allen A.E."/>
            <person name="Amoutzias G."/>
            <person name="Anthouard V."/>
            <person name="Artiguenave F."/>
            <person name="Aury J.M."/>
            <person name="Badger J.H."/>
            <person name="Beszteri B."/>
            <person name="Billiau K."/>
            <person name="Bonnet E."/>
            <person name="Bothwell J.H."/>
            <person name="Bowler C."/>
            <person name="Boyen C."/>
            <person name="Brownlee C."/>
            <person name="Carrano C.J."/>
            <person name="Charrier B."/>
            <person name="Cho G.Y."/>
            <person name="Coelho S.M."/>
            <person name="Collen J."/>
            <person name="Corre E."/>
            <person name="Da Silva C."/>
            <person name="Delage L."/>
            <person name="Delaroque N."/>
            <person name="Dittami S.M."/>
            <person name="Doulbeau S."/>
            <person name="Elias M."/>
            <person name="Farnham G."/>
            <person name="Gachon C.M."/>
            <person name="Gschloessl B."/>
            <person name="Heesch S."/>
            <person name="Jabbari K."/>
            <person name="Jubin C."/>
            <person name="Kawai H."/>
            <person name="Kimura K."/>
            <person name="Kloareg B."/>
            <person name="Kupper F.C."/>
            <person name="Lang D."/>
            <person name="Le Bail A."/>
            <person name="Leblanc C."/>
            <person name="Lerouge P."/>
            <person name="Lohr M."/>
            <person name="Lopez P.J."/>
            <person name="Martens C."/>
            <person name="Maumus F."/>
            <person name="Michel G."/>
            <person name="Miranda-Saavedra D."/>
            <person name="Morales J."/>
            <person name="Moreau H."/>
            <person name="Motomura T."/>
            <person name="Nagasato C."/>
            <person name="Napoli C.A."/>
            <person name="Nelson D.R."/>
            <person name="Nyvall-Collen P."/>
            <person name="Peters A.F."/>
            <person name="Pommier C."/>
            <person name="Potin P."/>
            <person name="Poulain J."/>
            <person name="Quesneville H."/>
            <person name="Read B."/>
            <person name="Rensing S.A."/>
            <person name="Ritter A."/>
            <person name="Rousvoal S."/>
            <person name="Samanta M."/>
            <person name="Samson G."/>
            <person name="Schroeder D.C."/>
            <person name="Segurens B."/>
            <person name="Strittmatter M."/>
            <person name="Tonon T."/>
            <person name="Tregear J.W."/>
            <person name="Valentin K."/>
            <person name="von Dassow P."/>
            <person name="Yamagishi T."/>
            <person name="Van de Peer Y."/>
            <person name="Wincker P."/>
        </authorList>
    </citation>
    <scope>NUCLEOTIDE SEQUENCE [LARGE SCALE GENOMIC DNA]</scope>
    <source>
        <strain evidence="9">Ec32 / CCAP1310/4</strain>
    </source>
</reference>
<evidence type="ECO:0000313" key="9">
    <source>
        <dbReference type="Proteomes" id="UP000002630"/>
    </source>
</evidence>
<dbReference type="eggNOG" id="KOG0169">
    <property type="taxonomic scope" value="Eukaryota"/>
</dbReference>
<evidence type="ECO:0000256" key="3">
    <source>
        <dbReference type="ARBA" id="ARBA00022963"/>
    </source>
</evidence>
<accession>D8LB04</accession>
<evidence type="ECO:0000259" key="7">
    <source>
        <dbReference type="PROSITE" id="PS50008"/>
    </source>
</evidence>
<dbReference type="PROSITE" id="PS50008">
    <property type="entry name" value="PIPLC_Y_DOMAIN"/>
    <property type="match status" value="1"/>
</dbReference>
<dbReference type="Proteomes" id="UP000002630">
    <property type="component" value="Linkage Group LG01"/>
</dbReference>
<comment type="catalytic activity">
    <reaction evidence="5">
        <text>a 1,2-diacyl-sn-glycero-3-phospho-(1D-myo-inositol-4,5-bisphosphate) + H2O = 1D-myo-inositol 1,4,5-trisphosphate + a 1,2-diacyl-sn-glycerol + H(+)</text>
        <dbReference type="Rhea" id="RHEA:33179"/>
        <dbReference type="ChEBI" id="CHEBI:15377"/>
        <dbReference type="ChEBI" id="CHEBI:15378"/>
        <dbReference type="ChEBI" id="CHEBI:17815"/>
        <dbReference type="ChEBI" id="CHEBI:58456"/>
        <dbReference type="ChEBI" id="CHEBI:203600"/>
        <dbReference type="EC" id="3.1.4.11"/>
    </reaction>
</comment>
<gene>
    <name evidence="8" type="ORF">Esi_0000_0133</name>
</gene>
<keyword evidence="3 5" id="KW-0442">Lipid degradation</keyword>
<keyword evidence="2 5" id="KW-0378">Hydrolase</keyword>
<dbReference type="Pfam" id="PF00387">
    <property type="entry name" value="PI-PLC-Y"/>
    <property type="match status" value="1"/>
</dbReference>
<keyword evidence="4 5" id="KW-0443">Lipid metabolism</keyword>
<dbReference type="PANTHER" id="PTHR10336:SF36">
    <property type="entry name" value="1-PHOSPHATIDYLINOSITOL 4,5-BISPHOSPHATE PHOSPHODIESTERASE BETA-4"/>
    <property type="match status" value="1"/>
</dbReference>
<dbReference type="InParanoid" id="D8LB04"/>
<dbReference type="SMART" id="SM00149">
    <property type="entry name" value="PLCYc"/>
    <property type="match status" value="1"/>
</dbReference>
<evidence type="ECO:0000256" key="4">
    <source>
        <dbReference type="ARBA" id="ARBA00023098"/>
    </source>
</evidence>
<dbReference type="Pfam" id="PF00168">
    <property type="entry name" value="C2"/>
    <property type="match status" value="1"/>
</dbReference>
<dbReference type="PANTHER" id="PTHR10336">
    <property type="entry name" value="PHOSPHOINOSITIDE-SPECIFIC PHOSPHOLIPASE C FAMILY PROTEIN"/>
    <property type="match status" value="1"/>
</dbReference>
<proteinExistence type="predicted"/>
<dbReference type="STRING" id="2880.D8LB04"/>
<dbReference type="EC" id="3.1.4.11" evidence="1 5"/>
<dbReference type="GO" id="GO:0048015">
    <property type="term" value="P:phosphatidylinositol-mediated signaling"/>
    <property type="evidence" value="ECO:0007669"/>
    <property type="project" value="TreeGrafter"/>
</dbReference>
<dbReference type="InterPro" id="IPR035892">
    <property type="entry name" value="C2_domain_sf"/>
</dbReference>
<dbReference type="AlphaFoldDB" id="D8LB04"/>
<dbReference type="InterPro" id="IPR001711">
    <property type="entry name" value="PLipase_C_Pinositol-sp_Y"/>
</dbReference>
<dbReference type="SUPFAM" id="SSF51695">
    <property type="entry name" value="PLC-like phosphodiesterases"/>
    <property type="match status" value="1"/>
</dbReference>
<evidence type="ECO:0000313" key="8">
    <source>
        <dbReference type="EMBL" id="CBN76513.1"/>
    </source>
</evidence>
<dbReference type="EMBL" id="FN649726">
    <property type="protein sequence ID" value="CBN76513.1"/>
    <property type="molecule type" value="Genomic_DNA"/>
</dbReference>
<dbReference type="Gene3D" id="3.20.20.190">
    <property type="entry name" value="Phosphatidylinositol (PI) phosphodiesterase"/>
    <property type="match status" value="1"/>
</dbReference>
<dbReference type="InterPro" id="IPR000008">
    <property type="entry name" value="C2_dom"/>
</dbReference>
<dbReference type="Gene3D" id="2.60.40.150">
    <property type="entry name" value="C2 domain"/>
    <property type="match status" value="1"/>
</dbReference>
<feature type="domain" description="PI-PLC Y-box" evidence="7">
    <location>
        <begin position="1"/>
        <end position="90"/>
    </location>
</feature>
<evidence type="ECO:0000256" key="2">
    <source>
        <dbReference type="ARBA" id="ARBA00022801"/>
    </source>
</evidence>
<dbReference type="PROSITE" id="PS50004">
    <property type="entry name" value="C2"/>
    <property type="match status" value="1"/>
</dbReference>
<dbReference type="InterPro" id="IPR001192">
    <property type="entry name" value="PI-PLC_fam"/>
</dbReference>
<dbReference type="PRINTS" id="PR00390">
    <property type="entry name" value="PHPHLIPASEC"/>
</dbReference>
<dbReference type="InterPro" id="IPR017946">
    <property type="entry name" value="PLC-like_Pdiesterase_TIM-brl"/>
</dbReference>
<dbReference type="CDD" id="cd00275">
    <property type="entry name" value="C2_PLC_like"/>
    <property type="match status" value="1"/>
</dbReference>
<dbReference type="SUPFAM" id="SSF49562">
    <property type="entry name" value="C2 domain (Calcium/lipid-binding domain, CaLB)"/>
    <property type="match status" value="1"/>
</dbReference>